<organism evidence="1 2">
    <name type="scientific">Coprococcus hominis</name>
    <name type="common">ex Liu et al. 2022</name>
    <dbReference type="NCBI Taxonomy" id="2763039"/>
    <lineage>
        <taxon>Bacteria</taxon>
        <taxon>Bacillati</taxon>
        <taxon>Bacillota</taxon>
        <taxon>Clostridia</taxon>
        <taxon>Lachnospirales</taxon>
        <taxon>Lachnospiraceae</taxon>
        <taxon>Coprococcus</taxon>
    </lineage>
</organism>
<protein>
    <submittedName>
        <fullName evidence="1">C_GCAxxG_C_C family protein</fullName>
    </submittedName>
</protein>
<comment type="caution">
    <text evidence="1">The sequence shown here is derived from an EMBL/GenBank/DDBJ whole genome shotgun (WGS) entry which is preliminary data.</text>
</comment>
<sequence>MDKHIEKAMQLRNNARCPNCAETIMMTYAEELGLSESQMKALGTNFGGGMKSGSTCGAVTGALMVLGALGISDPHIVGEFQRKMKENHNGMINCFDLLRANAQAGGQKKPHCDGMIKEAIELIEEYR</sequence>
<keyword evidence="2" id="KW-1185">Reference proteome</keyword>
<proteinExistence type="predicted"/>
<dbReference type="Proteomes" id="UP000615234">
    <property type="component" value="Unassembled WGS sequence"/>
</dbReference>
<reference evidence="1 2" key="1">
    <citation type="submission" date="2020-08" db="EMBL/GenBank/DDBJ databases">
        <title>Genome public.</title>
        <authorList>
            <person name="Liu C."/>
            <person name="Sun Q."/>
        </authorList>
    </citation>
    <scope>NUCLEOTIDE SEQUENCE [LARGE SCALE GENOMIC DNA]</scope>
    <source>
        <strain evidence="1 2">NSJ-10</strain>
    </source>
</reference>
<accession>A0A8I0AJE5</accession>
<dbReference type="InterPro" id="IPR010181">
    <property type="entry name" value="CGCAxxGCC_motif"/>
</dbReference>
<dbReference type="RefSeq" id="WP_186847393.1">
    <property type="nucleotide sequence ID" value="NZ_JACOOX010000002.1"/>
</dbReference>
<dbReference type="AlphaFoldDB" id="A0A8I0AJE5"/>
<evidence type="ECO:0000313" key="1">
    <source>
        <dbReference type="EMBL" id="MBC5661996.1"/>
    </source>
</evidence>
<evidence type="ECO:0000313" key="2">
    <source>
        <dbReference type="Proteomes" id="UP000615234"/>
    </source>
</evidence>
<dbReference type="Pfam" id="PF09719">
    <property type="entry name" value="C_GCAxxG_C_C"/>
    <property type="match status" value="1"/>
</dbReference>
<dbReference type="EMBL" id="JACOOX010000002">
    <property type="protein sequence ID" value="MBC5661996.1"/>
    <property type="molecule type" value="Genomic_DNA"/>
</dbReference>
<name>A0A8I0AJE5_9FIRM</name>
<dbReference type="NCBIfam" id="TIGR01909">
    <property type="entry name" value="C_GCAxxG_C_C"/>
    <property type="match status" value="1"/>
</dbReference>
<gene>
    <name evidence="1" type="ORF">H8S09_03640</name>
</gene>